<feature type="compositionally biased region" description="Acidic residues" evidence="1">
    <location>
        <begin position="30"/>
        <end position="51"/>
    </location>
</feature>
<reference evidence="2 3" key="1">
    <citation type="submission" date="2018-10" db="EMBL/GenBank/DDBJ databases">
        <title>Natronolimnobius sp. XQ-INN 246 isolated from Inner Mongolia Autonomous Region of China.</title>
        <authorList>
            <person name="Xue Q."/>
        </authorList>
    </citation>
    <scope>NUCLEOTIDE SEQUENCE [LARGE SCALE GENOMIC DNA]</scope>
    <source>
        <strain evidence="2 3">XQ-INN 246</strain>
    </source>
</reference>
<keyword evidence="3" id="KW-1185">Reference proteome</keyword>
<name>A0A4S3TJC2_9EURY</name>
<dbReference type="OrthoDB" id="327300at2157"/>
<feature type="region of interest" description="Disordered" evidence="1">
    <location>
        <begin position="1"/>
        <end position="52"/>
    </location>
</feature>
<comment type="caution">
    <text evidence="2">The sequence shown here is derived from an EMBL/GenBank/DDBJ whole genome shotgun (WGS) entry which is preliminary data.</text>
</comment>
<organism evidence="2 3">
    <name type="scientific">Salinadaptatus halalkaliphilus</name>
    <dbReference type="NCBI Taxonomy" id="2419781"/>
    <lineage>
        <taxon>Archaea</taxon>
        <taxon>Methanobacteriati</taxon>
        <taxon>Methanobacteriota</taxon>
        <taxon>Stenosarchaea group</taxon>
        <taxon>Halobacteria</taxon>
        <taxon>Halobacteriales</taxon>
        <taxon>Natrialbaceae</taxon>
        <taxon>Salinadaptatus</taxon>
    </lineage>
</organism>
<proteinExistence type="predicted"/>
<dbReference type="RefSeq" id="WP_141465988.1">
    <property type="nucleotide sequence ID" value="NZ_RBZW01000058.1"/>
</dbReference>
<sequence length="288" mass="31488">MTYSKPYESGTSDDGGSDSTDDAGERPPDEDSNDDSTDDDERNDTAPEDIVESYIEAARDEDLEGIEAAVHSESPLDPSGYADEDLTVDFDGIPATGDYETETVTEDATAADVLALEDASFFFGEDDLERALGNETRLVALEWNTESDANEAVWVLTTEDGEWVVFWIGEEDETPDNPEAVFDDPIEDEDGDVLKRIEYDVDAGDGFEDGHADDSLVFAEVHLTDDPGLEADRIEVETTIEGYEGSVEGAWADAWLLVSLHDEGDQIVVTAVVDGDDEIVHREHYTPA</sequence>
<evidence type="ECO:0000313" key="3">
    <source>
        <dbReference type="Proteomes" id="UP000318864"/>
    </source>
</evidence>
<accession>A0A4S3TJC2</accession>
<dbReference type="EMBL" id="RBZW01000058">
    <property type="protein sequence ID" value="THE63640.1"/>
    <property type="molecule type" value="Genomic_DNA"/>
</dbReference>
<dbReference type="Proteomes" id="UP000318864">
    <property type="component" value="Unassembled WGS sequence"/>
</dbReference>
<evidence type="ECO:0000313" key="2">
    <source>
        <dbReference type="EMBL" id="THE63640.1"/>
    </source>
</evidence>
<evidence type="ECO:0000256" key="1">
    <source>
        <dbReference type="SAM" id="MobiDB-lite"/>
    </source>
</evidence>
<gene>
    <name evidence="2" type="ORF">D8Y22_17665</name>
</gene>
<dbReference type="AlphaFoldDB" id="A0A4S3TJC2"/>
<protein>
    <submittedName>
        <fullName evidence="2">Uncharacterized protein</fullName>
    </submittedName>
</protein>